<accession>A0A1I2X5T3</accession>
<dbReference type="Gene3D" id="3.30.565.10">
    <property type="entry name" value="Histidine kinase-like ATPase, C-terminal domain"/>
    <property type="match status" value="1"/>
</dbReference>
<dbReference type="Pfam" id="PF06580">
    <property type="entry name" value="His_kinase"/>
    <property type="match status" value="1"/>
</dbReference>
<dbReference type="STRING" id="1436961.SAMN05421739_105398"/>
<dbReference type="GO" id="GO:0016020">
    <property type="term" value="C:membrane"/>
    <property type="evidence" value="ECO:0007669"/>
    <property type="project" value="InterPro"/>
</dbReference>
<reference evidence="4" key="1">
    <citation type="submission" date="2016-10" db="EMBL/GenBank/DDBJ databases">
        <authorList>
            <person name="Varghese N."/>
            <person name="Submissions S."/>
        </authorList>
    </citation>
    <scope>NUCLEOTIDE SEQUENCE [LARGE SCALE GENOMIC DNA]</scope>
    <source>
        <strain evidence="4">LP51</strain>
    </source>
</reference>
<evidence type="ECO:0000256" key="1">
    <source>
        <dbReference type="SAM" id="Phobius"/>
    </source>
</evidence>
<dbReference type="EMBL" id="FOOT01000005">
    <property type="protein sequence ID" value="SFH08875.1"/>
    <property type="molecule type" value="Genomic_DNA"/>
</dbReference>
<keyword evidence="3" id="KW-0808">Transferase</keyword>
<keyword evidence="1" id="KW-0812">Transmembrane</keyword>
<feature type="transmembrane region" description="Helical" evidence="1">
    <location>
        <begin position="75"/>
        <end position="101"/>
    </location>
</feature>
<feature type="transmembrane region" description="Helical" evidence="1">
    <location>
        <begin position="9"/>
        <end position="28"/>
    </location>
</feature>
<gene>
    <name evidence="3" type="ORF">SAMN05421739_105398</name>
</gene>
<dbReference type="InterPro" id="IPR050640">
    <property type="entry name" value="Bact_2-comp_sensor_kinase"/>
</dbReference>
<dbReference type="Proteomes" id="UP000198724">
    <property type="component" value="Unassembled WGS sequence"/>
</dbReference>
<feature type="transmembrane region" description="Helical" evidence="1">
    <location>
        <begin position="113"/>
        <end position="133"/>
    </location>
</feature>
<dbReference type="GO" id="GO:0000155">
    <property type="term" value="F:phosphorelay sensor kinase activity"/>
    <property type="evidence" value="ECO:0007669"/>
    <property type="project" value="InterPro"/>
</dbReference>
<name>A0A1I2X5T3_9BACT</name>
<dbReference type="InterPro" id="IPR010559">
    <property type="entry name" value="Sig_transdc_His_kin_internal"/>
</dbReference>
<feature type="domain" description="Signal transduction histidine kinase internal region" evidence="2">
    <location>
        <begin position="153"/>
        <end position="232"/>
    </location>
</feature>
<dbReference type="PANTHER" id="PTHR34220">
    <property type="entry name" value="SENSOR HISTIDINE KINASE YPDA"/>
    <property type="match status" value="1"/>
</dbReference>
<keyword evidence="4" id="KW-1185">Reference proteome</keyword>
<protein>
    <submittedName>
        <fullName evidence="3">Histidine kinase</fullName>
    </submittedName>
</protein>
<evidence type="ECO:0000259" key="2">
    <source>
        <dbReference type="Pfam" id="PF06580"/>
    </source>
</evidence>
<keyword evidence="1" id="KW-1133">Transmembrane helix</keyword>
<dbReference type="InterPro" id="IPR036890">
    <property type="entry name" value="HATPase_C_sf"/>
</dbReference>
<dbReference type="OrthoDB" id="9792992at2"/>
<feature type="transmembrane region" description="Helical" evidence="1">
    <location>
        <begin position="40"/>
        <end position="63"/>
    </location>
</feature>
<organism evidence="3 4">
    <name type="scientific">Pontibacter chinhatensis</name>
    <dbReference type="NCBI Taxonomy" id="1436961"/>
    <lineage>
        <taxon>Bacteria</taxon>
        <taxon>Pseudomonadati</taxon>
        <taxon>Bacteroidota</taxon>
        <taxon>Cytophagia</taxon>
        <taxon>Cytophagales</taxon>
        <taxon>Hymenobacteraceae</taxon>
        <taxon>Pontibacter</taxon>
    </lineage>
</organism>
<keyword evidence="3" id="KW-0418">Kinase</keyword>
<sequence length="345" mass="39419">MLQRKHIEPLIHTTLWLTGYLAIILWVNTLGSFRSADGSILLPVTIGTLLNICLFYTIALVLIPRYSTDKKAVNFLLSILSLWVGLTVLETSVDYLVFINYYSTEDEGFGGQLVINLLFNFIIFSMALGYGFTKNWLRNEKQRQQLKEEMLQAELNFLKAQVNPHFLFNVLNMAYASAAGNGDERTADIIEKLANLMRYMLYESNVVSIELSREVEYMESFIELQKMRLSKEIQAAVKFCVEGDHSKYKIAPLILIPFVENAFKHGIRLDKPSDILIKLKVEGMNLYFEVENSIAQAKNELGRKAGGVGLENVKKRLALLYPNNHQLQISPKDDTFHTKLILRLD</sequence>
<keyword evidence="1" id="KW-0472">Membrane</keyword>
<evidence type="ECO:0000313" key="3">
    <source>
        <dbReference type="EMBL" id="SFH08875.1"/>
    </source>
</evidence>
<proteinExistence type="predicted"/>
<dbReference type="PANTHER" id="PTHR34220:SF7">
    <property type="entry name" value="SENSOR HISTIDINE KINASE YPDA"/>
    <property type="match status" value="1"/>
</dbReference>
<dbReference type="RefSeq" id="WP_092103756.1">
    <property type="nucleotide sequence ID" value="NZ_FOOT01000005.1"/>
</dbReference>
<evidence type="ECO:0000313" key="4">
    <source>
        <dbReference type="Proteomes" id="UP000198724"/>
    </source>
</evidence>
<dbReference type="AlphaFoldDB" id="A0A1I2X5T3"/>